<proteinExistence type="predicted"/>
<accession>A0A8D8GSX5</accession>
<name>A0A8D8GSX5_CULPI</name>
<organism evidence="1">
    <name type="scientific">Culex pipiens</name>
    <name type="common">House mosquito</name>
    <dbReference type="NCBI Taxonomy" id="7175"/>
    <lineage>
        <taxon>Eukaryota</taxon>
        <taxon>Metazoa</taxon>
        <taxon>Ecdysozoa</taxon>
        <taxon>Arthropoda</taxon>
        <taxon>Hexapoda</taxon>
        <taxon>Insecta</taxon>
        <taxon>Pterygota</taxon>
        <taxon>Neoptera</taxon>
        <taxon>Endopterygota</taxon>
        <taxon>Diptera</taxon>
        <taxon>Nematocera</taxon>
        <taxon>Culicoidea</taxon>
        <taxon>Culicidae</taxon>
        <taxon>Culicinae</taxon>
        <taxon>Culicini</taxon>
        <taxon>Culex</taxon>
        <taxon>Culex</taxon>
    </lineage>
</organism>
<reference evidence="1" key="1">
    <citation type="submission" date="2021-05" db="EMBL/GenBank/DDBJ databases">
        <authorList>
            <person name="Alioto T."/>
            <person name="Alioto T."/>
            <person name="Gomez Garrido J."/>
        </authorList>
    </citation>
    <scope>NUCLEOTIDE SEQUENCE</scope>
</reference>
<dbReference type="AlphaFoldDB" id="A0A8D8GSX5"/>
<dbReference type="EMBL" id="HBUE01183282">
    <property type="protein sequence ID" value="CAG6521517.1"/>
    <property type="molecule type" value="Transcribed_RNA"/>
</dbReference>
<sequence length="100" mass="10860">MAVCCKGLLIWAVSGKASILGWKKLLPRIASLAGLRRRRRRSAGMFALSSMDDPLAGQHSVRGELLLLLPPPNPQPKQNPGTTIGEFLAKNANKTHFSQT</sequence>
<protein>
    <submittedName>
        <fullName evidence="1">(northern house mosquito) hypothetical protein</fullName>
    </submittedName>
</protein>
<evidence type="ECO:0000313" key="1">
    <source>
        <dbReference type="EMBL" id="CAG6521517.1"/>
    </source>
</evidence>
<dbReference type="EMBL" id="HBUE01288951">
    <property type="protein sequence ID" value="CAG6573115.1"/>
    <property type="molecule type" value="Transcribed_RNA"/>
</dbReference>